<dbReference type="SUPFAM" id="SSF52540">
    <property type="entry name" value="P-loop containing nucleoside triphosphate hydrolases"/>
    <property type="match status" value="1"/>
</dbReference>
<sequence length="539" mass="63863">MNIYLKEKIGNPELFSGRQKELNYLLKWADSIKNELSKSTALLSRRKTGKSCLMQRIYNILFEKNDKVIPFYFEIKESNQWLRDFSRNYFLTFINQYLAFKTRNKSYIKLRKEFSHTLKVAQKENFEDIAGWIHDVENRFYNDSAENLWDMVIDAPRYIVEDSEDKVLQMIDEFQFINRYIFSDKERNDRIDNLAGSYLHTCEYKNAPLLVSGSWVGWLMDDLNKQLPGRFIKFPLGNMPENESVETIFKYAQVYNVPVTEESVFLMAQLTEGNPFYIDGLFRSRYEDNDFSTKQGILNTLEFETLRLDGSINSTWMDYLEAAFDKINDVHAKQIVIYLSKNRNRRVAHSEIREKLGLDMTDPELEKKLKALYRSDIIEEDFGLYKGVGDNIFDKVFRRSYSNDIAKFITEEAPNEYQELIDKWEEKYRQTKGELNLYKGKYLEFMVWNHLKNAHKNQELYKNMLLGLPEEFVYDEYKQILSYTAPPLNPVQFQIDVYAKPKLDGYALIGEVKNRSKDSPFTIDEARAFMKKAEELIEN</sequence>
<dbReference type="AlphaFoldDB" id="A0A1V1NXT9"/>
<accession>A0A1V1NXT9</accession>
<dbReference type="Proteomes" id="UP000189670">
    <property type="component" value="Unassembled WGS sequence"/>
</dbReference>
<evidence type="ECO:0008006" key="3">
    <source>
        <dbReference type="Google" id="ProtNLM"/>
    </source>
</evidence>
<reference evidence="2" key="1">
    <citation type="submission" date="2012-11" db="EMBL/GenBank/DDBJ databases">
        <authorList>
            <person name="Lucero-Rivera Y.E."/>
            <person name="Tovar-Ramirez D."/>
        </authorList>
    </citation>
    <scope>NUCLEOTIDE SEQUENCE [LARGE SCALE GENOMIC DNA]</scope>
    <source>
        <strain evidence="2">Araruama</strain>
    </source>
</reference>
<gene>
    <name evidence="1" type="ORF">OMM_05137</name>
</gene>
<comment type="caution">
    <text evidence="1">The sequence shown here is derived from an EMBL/GenBank/DDBJ whole genome shotgun (WGS) entry which is preliminary data.</text>
</comment>
<dbReference type="PANTHER" id="PTHR34301:SF8">
    <property type="entry name" value="ATPASE DOMAIN-CONTAINING PROTEIN"/>
    <property type="match status" value="1"/>
</dbReference>
<evidence type="ECO:0000313" key="2">
    <source>
        <dbReference type="Proteomes" id="UP000189670"/>
    </source>
</evidence>
<dbReference type="Gene3D" id="3.40.50.300">
    <property type="entry name" value="P-loop containing nucleotide triphosphate hydrolases"/>
    <property type="match status" value="1"/>
</dbReference>
<evidence type="ECO:0000313" key="1">
    <source>
        <dbReference type="EMBL" id="ETR67432.1"/>
    </source>
</evidence>
<proteinExistence type="predicted"/>
<dbReference type="PANTHER" id="PTHR34301">
    <property type="entry name" value="DNA-BINDING PROTEIN-RELATED"/>
    <property type="match status" value="1"/>
</dbReference>
<dbReference type="EMBL" id="ATBP01001384">
    <property type="protein sequence ID" value="ETR67432.1"/>
    <property type="molecule type" value="Genomic_DNA"/>
</dbReference>
<organism evidence="1 2">
    <name type="scientific">Candidatus Magnetoglobus multicellularis str. Araruama</name>
    <dbReference type="NCBI Taxonomy" id="890399"/>
    <lineage>
        <taxon>Bacteria</taxon>
        <taxon>Pseudomonadati</taxon>
        <taxon>Thermodesulfobacteriota</taxon>
        <taxon>Desulfobacteria</taxon>
        <taxon>Desulfobacterales</taxon>
        <taxon>Desulfobacteraceae</taxon>
        <taxon>Candidatus Magnetoglobus</taxon>
    </lineage>
</organism>
<dbReference type="InterPro" id="IPR027417">
    <property type="entry name" value="P-loop_NTPase"/>
</dbReference>
<name>A0A1V1NXT9_9BACT</name>
<protein>
    <recommendedName>
        <fullName evidence="3">ATPase domain-containing protein</fullName>
    </recommendedName>
</protein>